<proteinExistence type="predicted"/>
<sequence>MVTGVDFVYDELYHGLKIICWDRAAENLYGYTVYEVCRRNPTDLLVEAKVAMCSKFVCDDCPYHVIDRELTASPRLCLDSQQASIGSVVSVWLLIC</sequence>
<comment type="caution">
    <text evidence="1">The sequence shown here is derived from an EMBL/GenBank/DDBJ whole genome shotgun (WGS) entry which is preliminary data.</text>
</comment>
<accession>A0A699GQ83</accession>
<reference evidence="1" key="1">
    <citation type="journal article" date="2019" name="Sci. Rep.">
        <title>Draft genome of Tanacetum cinerariifolium, the natural source of mosquito coil.</title>
        <authorList>
            <person name="Yamashiro T."/>
            <person name="Shiraishi A."/>
            <person name="Satake H."/>
            <person name="Nakayama K."/>
        </authorList>
    </citation>
    <scope>NUCLEOTIDE SEQUENCE</scope>
</reference>
<evidence type="ECO:0000313" key="1">
    <source>
        <dbReference type="EMBL" id="GEV84193.1"/>
    </source>
</evidence>
<evidence type="ECO:0008006" key="2">
    <source>
        <dbReference type="Google" id="ProtNLM"/>
    </source>
</evidence>
<dbReference type="EMBL" id="BKCJ010036087">
    <property type="protein sequence ID" value="GEV84193.1"/>
    <property type="molecule type" value="Genomic_DNA"/>
</dbReference>
<name>A0A699GQ83_TANCI</name>
<protein>
    <recommendedName>
        <fullName evidence="2">PAS domain-containing protein</fullName>
    </recommendedName>
</protein>
<dbReference type="AlphaFoldDB" id="A0A699GQ83"/>
<organism evidence="1">
    <name type="scientific">Tanacetum cinerariifolium</name>
    <name type="common">Dalmatian daisy</name>
    <name type="synonym">Chrysanthemum cinerariifolium</name>
    <dbReference type="NCBI Taxonomy" id="118510"/>
    <lineage>
        <taxon>Eukaryota</taxon>
        <taxon>Viridiplantae</taxon>
        <taxon>Streptophyta</taxon>
        <taxon>Embryophyta</taxon>
        <taxon>Tracheophyta</taxon>
        <taxon>Spermatophyta</taxon>
        <taxon>Magnoliopsida</taxon>
        <taxon>eudicotyledons</taxon>
        <taxon>Gunneridae</taxon>
        <taxon>Pentapetalae</taxon>
        <taxon>asterids</taxon>
        <taxon>campanulids</taxon>
        <taxon>Asterales</taxon>
        <taxon>Asteraceae</taxon>
        <taxon>Asteroideae</taxon>
        <taxon>Anthemideae</taxon>
        <taxon>Anthemidinae</taxon>
        <taxon>Tanacetum</taxon>
    </lineage>
</organism>
<gene>
    <name evidence="1" type="ORF">Tci_156170</name>
</gene>